<keyword evidence="3" id="KW-1185">Reference proteome</keyword>
<organism evidence="2 3">
    <name type="scientific">Prymnesium parvum</name>
    <name type="common">Toxic golden alga</name>
    <dbReference type="NCBI Taxonomy" id="97485"/>
    <lineage>
        <taxon>Eukaryota</taxon>
        <taxon>Haptista</taxon>
        <taxon>Haptophyta</taxon>
        <taxon>Prymnesiophyceae</taxon>
        <taxon>Prymnesiales</taxon>
        <taxon>Prymnesiaceae</taxon>
        <taxon>Prymnesium</taxon>
    </lineage>
</organism>
<protein>
    <submittedName>
        <fullName evidence="2">Uncharacterized protein</fullName>
    </submittedName>
</protein>
<proteinExistence type="predicted"/>
<evidence type="ECO:0000256" key="1">
    <source>
        <dbReference type="SAM" id="MobiDB-lite"/>
    </source>
</evidence>
<feature type="compositionally biased region" description="Pro residues" evidence="1">
    <location>
        <begin position="88"/>
        <end position="98"/>
    </location>
</feature>
<comment type="caution">
    <text evidence="2">The sequence shown here is derived from an EMBL/GenBank/DDBJ whole genome shotgun (WGS) entry which is preliminary data.</text>
</comment>
<feature type="region of interest" description="Disordered" evidence="1">
    <location>
        <begin position="158"/>
        <end position="179"/>
    </location>
</feature>
<evidence type="ECO:0000313" key="2">
    <source>
        <dbReference type="EMBL" id="KAL1519056.1"/>
    </source>
</evidence>
<dbReference type="Proteomes" id="UP001515480">
    <property type="component" value="Unassembled WGS sequence"/>
</dbReference>
<dbReference type="EMBL" id="JBGBPQ010000010">
    <property type="protein sequence ID" value="KAL1519056.1"/>
    <property type="molecule type" value="Genomic_DNA"/>
</dbReference>
<feature type="compositionally biased region" description="Basic and acidic residues" evidence="1">
    <location>
        <begin position="55"/>
        <end position="68"/>
    </location>
</feature>
<accession>A0AB34JBV6</accession>
<sequence>MGTIYYPALDNFPRRPTLLPAEHRASEDDSHRPPTVPRLVPLSSTPVLPDGSWRPPHDAASHTPRPDALRSAYRHYSPRARAQSAPATPRPPPFPPRPSDARRPGSSRPHRHAAGAHPAAAPPRRRASGGMISETQILTTVWGEPVAASGAIAVRSSAREGSVGYQPQRSSQRCVPRDASETPRGAVYATVLHSLAGGRKVAMRDEERKAFFLTGVDPHRKSCGGGGGARGREARGEMEGMEDRAAAVVAAAAHEMQLAIGRRAQARARKEKEEARTPVAFDRLRARLQRLLQLLRLRTFEACQALRDWRQAKKLQQQDSTIPEEEIIFAHGGANYLLSLTFDCSFLPIPWDQDPMLLRWFDDAIDWILEHSPAEPRKVNAGDLKASIVAATAMFRVATGTAALPSNESHSLVEQGGVPTSGEAAASLQNNATEEEAVRIPSTCDAAFSTSPPDHRPWPTLCLRVLTPTHLYGCNRHLRSAQKMIEREAQRCVGPMAATIVANSRARHSESCRWRWAAYQVLLYGSECYDWLLEGHHAYSYWLRSNEAATYLQRRYRGRLAMRFAQLPTEMERLQQEKAEEHRALILARWRLYFVKKGPSGRHLSVLERMALKSKDRSREQQLHQGALRIQSHARARFAAKRAAKVAAERFRNERAVVHSLDTLISDQQHARMQAALETHRTVRRLLWLAQADAREGQTSSLVADDWDAMHEAEWFKRTTADLRATEQVDTIVECMGAVSAGPLTLIASGWCELQVKRTAKRNVNSLLGFDDEDVWVIYRGVKRAQVEATRRTSRIRGEITAWSTLREIASAEPISIERLEGGLGLIEEWTKELNSAQAELEMLQASMKTVACILGNGNQPVSGSQALRLLRGAASQLAAFQQAGAPWTVGQHELLSFVTSQVEEGMKNREQLAKTADKVAKCEGMLAGLRQLQRLHEALEARFEVLYDTRMTTFMLPAPELSSELSPNLPAGPNDQYPTFSAWRQFALTEHTEAQKRLELADTRRDIALQTELIAAEQAQRDAENKLKEVDKLMSAWLSGEGGQRIISSVHWVEGRLLRRILTHKRSELLRQNLRSSNKPRVRIKLARLSLVKTDAELGLAKRMLETEVQHIKHVDATCTLHLWDPQGLPCLEAATDPLAKATLQRQLHYFLGMGVLERPECPRDIIAATAPGQEDDHSPQAVRVTLGVNKFAAKTKTVDEILHELKRGVKSGDLAETFGVLRTAIYGCETTAYRQERSSAPTLLALQTAACEELAPKVGHVVAHDRAVTAHMSLI</sequence>
<dbReference type="AlphaFoldDB" id="A0AB34JBV6"/>
<evidence type="ECO:0000313" key="3">
    <source>
        <dbReference type="Proteomes" id="UP001515480"/>
    </source>
</evidence>
<name>A0AB34JBV6_PRYPA</name>
<gene>
    <name evidence="2" type="ORF">AB1Y20_003324</name>
</gene>
<feature type="region of interest" description="Disordered" evidence="1">
    <location>
        <begin position="1"/>
        <end position="128"/>
    </location>
</feature>
<feature type="compositionally biased region" description="Basic and acidic residues" evidence="1">
    <location>
        <begin position="21"/>
        <end position="32"/>
    </location>
</feature>
<reference evidence="2 3" key="1">
    <citation type="journal article" date="2024" name="Science">
        <title>Giant polyketide synthase enzymes in the biosynthesis of giant marine polyether toxins.</title>
        <authorList>
            <person name="Fallon T.R."/>
            <person name="Shende V.V."/>
            <person name="Wierzbicki I.H."/>
            <person name="Pendleton A.L."/>
            <person name="Watervoot N.F."/>
            <person name="Auber R.P."/>
            <person name="Gonzalez D.J."/>
            <person name="Wisecaver J.H."/>
            <person name="Moore B.S."/>
        </authorList>
    </citation>
    <scope>NUCLEOTIDE SEQUENCE [LARGE SCALE GENOMIC DNA]</scope>
    <source>
        <strain evidence="2 3">12B1</strain>
    </source>
</reference>